<evidence type="ECO:0000256" key="3">
    <source>
        <dbReference type="SAM" id="Phobius"/>
    </source>
</evidence>
<dbReference type="GO" id="GO:0005524">
    <property type="term" value="F:ATP binding"/>
    <property type="evidence" value="ECO:0007669"/>
    <property type="project" value="InterPro"/>
</dbReference>
<dbReference type="PROSITE" id="PS50011">
    <property type="entry name" value="PROTEIN_KINASE_DOM"/>
    <property type="match status" value="1"/>
</dbReference>
<keyword evidence="7" id="KW-1185">Reference proteome</keyword>
<dbReference type="InterPro" id="IPR000719">
    <property type="entry name" value="Prot_kinase_dom"/>
</dbReference>
<evidence type="ECO:0000313" key="6">
    <source>
        <dbReference type="EMBL" id="TMW69491.1"/>
    </source>
</evidence>
<dbReference type="Gene3D" id="3.80.10.10">
    <property type="entry name" value="Ribonuclease Inhibitor"/>
    <property type="match status" value="1"/>
</dbReference>
<dbReference type="PANTHER" id="PTHR44329:SF214">
    <property type="entry name" value="PROTEIN KINASE DOMAIN-CONTAINING PROTEIN"/>
    <property type="match status" value="1"/>
</dbReference>
<feature type="domain" description="Protein kinase" evidence="5">
    <location>
        <begin position="407"/>
        <end position="681"/>
    </location>
</feature>
<evidence type="ECO:0000256" key="1">
    <source>
        <dbReference type="ARBA" id="ARBA00022614"/>
    </source>
</evidence>
<feature type="signal peptide" evidence="4">
    <location>
        <begin position="1"/>
        <end position="24"/>
    </location>
</feature>
<keyword evidence="2" id="KW-0677">Repeat</keyword>
<evidence type="ECO:0000256" key="4">
    <source>
        <dbReference type="SAM" id="SignalP"/>
    </source>
</evidence>
<dbReference type="InterPro" id="IPR032675">
    <property type="entry name" value="LRR_dom_sf"/>
</dbReference>
<keyword evidence="4" id="KW-0732">Signal</keyword>
<comment type="caution">
    <text evidence="6">The sequence shown here is derived from an EMBL/GenBank/DDBJ whole genome shotgun (WGS) entry which is preliminary data.</text>
</comment>
<protein>
    <recommendedName>
        <fullName evidence="5">Protein kinase domain-containing protein</fullName>
    </recommendedName>
</protein>
<dbReference type="PROSITE" id="PS00108">
    <property type="entry name" value="PROTEIN_KINASE_ST"/>
    <property type="match status" value="1"/>
</dbReference>
<keyword evidence="3" id="KW-0812">Transmembrane</keyword>
<dbReference type="PROSITE" id="PS51450">
    <property type="entry name" value="LRR"/>
    <property type="match status" value="1"/>
</dbReference>
<dbReference type="OrthoDB" id="4062651at2759"/>
<keyword evidence="3" id="KW-1133">Transmembrane helix</keyword>
<proteinExistence type="predicted"/>
<dbReference type="SMART" id="SM00220">
    <property type="entry name" value="S_TKc"/>
    <property type="match status" value="1"/>
</dbReference>
<dbReference type="AlphaFoldDB" id="A0A8K1CVQ9"/>
<gene>
    <name evidence="6" type="ORF">Poli38472_001647</name>
</gene>
<evidence type="ECO:0000313" key="7">
    <source>
        <dbReference type="Proteomes" id="UP000794436"/>
    </source>
</evidence>
<dbReference type="InterPro" id="IPR001611">
    <property type="entry name" value="Leu-rich_rpt"/>
</dbReference>
<dbReference type="InterPro" id="IPR003591">
    <property type="entry name" value="Leu-rich_rpt_typical-subtyp"/>
</dbReference>
<dbReference type="Pfam" id="PF00069">
    <property type="entry name" value="Pkinase"/>
    <property type="match status" value="1"/>
</dbReference>
<dbReference type="PANTHER" id="PTHR44329">
    <property type="entry name" value="SERINE/THREONINE-PROTEIN KINASE TNNI3K-RELATED"/>
    <property type="match status" value="1"/>
</dbReference>
<sequence>MRTWTRIKTLAVLVTATLCVAVDAKAVCPLKTSVLTSSCGDVCFEGRPCFAYGADVSASSCENSDLTTCRQNKNTECSYECFKYSREDPVENNDVGYTAFTFLIPFGGFESKWEQKWNDSVKENVKEMLWKDDTDKYPSMTNELLQNIDTLSFPPSVISLTIAGGTSVQGVRGKVAEITLATSFLDGQTDLQSVTLANLQLAQIPPTSFPPQLVNITLTNCVLNQFPEDLLTMTELESLDLSNNVFSSIPPTVFNLIELAALDLRNNSFTNVKLTQSQFAFLLNLSTLSVDSLGATSCDPMLQKTLYGVQVCVEETAGNSTANSPATNQESRSLSSNSSLVGSLIGGIAGGIVVAVIVFFIFRRRRSKGPDKISVTNNNTGHGTVRASGSIWQDQELQLLKVNPDDIEDMRKIGIGAFCVVYLVKYRQHQLVASKRLKREQVDWNNTQRFIDEIKLVSRLDHPRIVSLIGVAWTIESDLQAFFEYMEGGDLRVYVESPSAPRRWTHGKVQIAMDIVEALVYVHSFTPPLVHRDLKSRNVLLDGQTRAKLSDFGVARFSSEQNTMTAGVGTGRWLAPEVIAGSNDYDQSSDMFAFGIVLSELDTHGLPYEDIRGNGGNRIADVALLQMIAAGDVVPTFSTSCPSPIFRLAMLCLAFNRRERPTAVEVAYALRNVMREESLFLHKEVVF</sequence>
<dbReference type="InterPro" id="IPR008271">
    <property type="entry name" value="Ser/Thr_kinase_AS"/>
</dbReference>
<name>A0A8K1CVQ9_PYTOL</name>
<reference evidence="6" key="1">
    <citation type="submission" date="2019-03" db="EMBL/GenBank/DDBJ databases">
        <title>Long read genome sequence of the mycoparasitic Pythium oligandrum ATCC 38472 isolated from sugarbeet rhizosphere.</title>
        <authorList>
            <person name="Gaulin E."/>
        </authorList>
    </citation>
    <scope>NUCLEOTIDE SEQUENCE</scope>
    <source>
        <strain evidence="6">ATCC 38472_TT</strain>
    </source>
</reference>
<dbReference type="SUPFAM" id="SSF52058">
    <property type="entry name" value="L domain-like"/>
    <property type="match status" value="1"/>
</dbReference>
<evidence type="ECO:0000256" key="2">
    <source>
        <dbReference type="ARBA" id="ARBA00022737"/>
    </source>
</evidence>
<dbReference type="Gene3D" id="1.10.510.10">
    <property type="entry name" value="Transferase(Phosphotransferase) domain 1"/>
    <property type="match status" value="1"/>
</dbReference>
<dbReference type="SUPFAM" id="SSF56112">
    <property type="entry name" value="Protein kinase-like (PK-like)"/>
    <property type="match status" value="1"/>
</dbReference>
<dbReference type="InterPro" id="IPR051681">
    <property type="entry name" value="Ser/Thr_Kinases-Pseudokinases"/>
</dbReference>
<feature type="chain" id="PRO_5035428549" description="Protein kinase domain-containing protein" evidence="4">
    <location>
        <begin position="25"/>
        <end position="687"/>
    </location>
</feature>
<evidence type="ECO:0000259" key="5">
    <source>
        <dbReference type="PROSITE" id="PS50011"/>
    </source>
</evidence>
<feature type="transmembrane region" description="Helical" evidence="3">
    <location>
        <begin position="340"/>
        <end position="362"/>
    </location>
</feature>
<dbReference type="SMART" id="SM00369">
    <property type="entry name" value="LRR_TYP"/>
    <property type="match status" value="1"/>
</dbReference>
<accession>A0A8K1CVQ9</accession>
<organism evidence="6 7">
    <name type="scientific">Pythium oligandrum</name>
    <name type="common">Mycoparasitic fungus</name>
    <dbReference type="NCBI Taxonomy" id="41045"/>
    <lineage>
        <taxon>Eukaryota</taxon>
        <taxon>Sar</taxon>
        <taxon>Stramenopiles</taxon>
        <taxon>Oomycota</taxon>
        <taxon>Peronosporomycetes</taxon>
        <taxon>Pythiales</taxon>
        <taxon>Pythiaceae</taxon>
        <taxon>Pythium</taxon>
    </lineage>
</organism>
<dbReference type="GO" id="GO:0004674">
    <property type="term" value="F:protein serine/threonine kinase activity"/>
    <property type="evidence" value="ECO:0007669"/>
    <property type="project" value="TreeGrafter"/>
</dbReference>
<dbReference type="EMBL" id="SPLM01000001">
    <property type="protein sequence ID" value="TMW69491.1"/>
    <property type="molecule type" value="Genomic_DNA"/>
</dbReference>
<dbReference type="Proteomes" id="UP000794436">
    <property type="component" value="Unassembled WGS sequence"/>
</dbReference>
<keyword evidence="1" id="KW-0433">Leucine-rich repeat</keyword>
<dbReference type="InterPro" id="IPR011009">
    <property type="entry name" value="Kinase-like_dom_sf"/>
</dbReference>
<keyword evidence="3" id="KW-0472">Membrane</keyword>